<dbReference type="EMBL" id="CP115396">
    <property type="protein sequence ID" value="WBO86256.1"/>
    <property type="molecule type" value="Genomic_DNA"/>
</dbReference>
<accession>A0ABY7PTM1</accession>
<proteinExistence type="predicted"/>
<reference evidence="1 2" key="1">
    <citation type="journal article" date="2011" name="Int. J. Syst. Evol. Microbiol.">
        <title>Hymenobacter yonginensis sp. nov., isolated from a mesotrophic artificial lake.</title>
        <authorList>
            <person name="Joung Y."/>
            <person name="Cho S.H."/>
            <person name="Kim H."/>
            <person name="Kim S.B."/>
            <person name="Joh K."/>
        </authorList>
    </citation>
    <scope>NUCLEOTIDE SEQUENCE [LARGE SCALE GENOMIC DNA]</scope>
    <source>
        <strain evidence="1 2">KCTC 22745</strain>
    </source>
</reference>
<gene>
    <name evidence="1" type="ORF">O9Z63_08335</name>
</gene>
<name>A0ABY7PTM1_9BACT</name>
<keyword evidence="2" id="KW-1185">Reference proteome</keyword>
<dbReference type="Proteomes" id="UP001211872">
    <property type="component" value="Chromosome"/>
</dbReference>
<protein>
    <submittedName>
        <fullName evidence="1">Uncharacterized protein</fullName>
    </submittedName>
</protein>
<sequence length="76" mass="8678">MAKKQDPRQLMLRPEVAEKYTATRTPGVIDLQRLGRRVDLTRITVAEADELVQDPTFTYLVLKKQKQKRAAPAVSK</sequence>
<evidence type="ECO:0000313" key="1">
    <source>
        <dbReference type="EMBL" id="WBO86256.1"/>
    </source>
</evidence>
<dbReference type="RefSeq" id="WP_270128839.1">
    <property type="nucleotide sequence ID" value="NZ_CP115396.1"/>
</dbReference>
<evidence type="ECO:0000313" key="2">
    <source>
        <dbReference type="Proteomes" id="UP001211872"/>
    </source>
</evidence>
<organism evidence="1 2">
    <name type="scientific">Hymenobacter yonginensis</name>
    <dbReference type="NCBI Taxonomy" id="748197"/>
    <lineage>
        <taxon>Bacteria</taxon>
        <taxon>Pseudomonadati</taxon>
        <taxon>Bacteroidota</taxon>
        <taxon>Cytophagia</taxon>
        <taxon>Cytophagales</taxon>
        <taxon>Hymenobacteraceae</taxon>
        <taxon>Hymenobacter</taxon>
    </lineage>
</organism>